<reference evidence="5 6" key="1">
    <citation type="submission" date="2017-11" db="EMBL/GenBank/DDBJ databases">
        <title>De-novo sequencing of pomegranate (Punica granatum L.) genome.</title>
        <authorList>
            <person name="Akparov Z."/>
            <person name="Amiraslanov A."/>
            <person name="Hajiyeva S."/>
            <person name="Abbasov M."/>
            <person name="Kaur K."/>
            <person name="Hamwieh A."/>
            <person name="Solovyev V."/>
            <person name="Salamov A."/>
            <person name="Braich B."/>
            <person name="Kosarev P."/>
            <person name="Mahmoud A."/>
            <person name="Hajiyev E."/>
            <person name="Babayeva S."/>
            <person name="Izzatullayeva V."/>
            <person name="Mammadov A."/>
            <person name="Mammadov A."/>
            <person name="Sharifova S."/>
            <person name="Ojaghi J."/>
            <person name="Eynullazada K."/>
            <person name="Bayramov B."/>
            <person name="Abdulazimova A."/>
            <person name="Shahmuradov I."/>
        </authorList>
    </citation>
    <scope>NUCLEOTIDE SEQUENCE [LARGE SCALE GENOMIC DNA]</scope>
    <source>
        <strain evidence="6">cv. AG2017</strain>
        <tissue evidence="5">Leaf</tissue>
    </source>
</reference>
<keyword evidence="6" id="KW-1185">Reference proteome</keyword>
<dbReference type="InterPro" id="IPR038408">
    <property type="entry name" value="GNK2_sf"/>
</dbReference>
<dbReference type="PANTHER" id="PTHR32099">
    <property type="entry name" value="CYSTEINE-RICH REPEAT SECRETORY PROTEIN"/>
    <property type="match status" value="1"/>
</dbReference>
<sequence>MGSSPSNIFSLAIASSSFLLLCLLLCNSSISEAEQWPEYRANACYVPSNDSLYFQKNVNTLLSALTSKSTSDYEKGFAYGMEGQGPPDQSKILQACPGMKDSTIWYDLCMLTYNYQPIISTARVSTYASWYEYNMLDATATSFNKLLEVTLEALIPKAANGQLAGKKFAVNRTSFTASQPLYTLAQCTPDLMAADCNKCLQAAAAVDKLPRGKGGAMSFLQSCNIRYGNYSFYNETAVAQLLPPPPASPPPIPHPLALATRP</sequence>
<evidence type="ECO:0000256" key="2">
    <source>
        <dbReference type="ARBA" id="ARBA00022737"/>
    </source>
</evidence>
<evidence type="ECO:0000313" key="5">
    <source>
        <dbReference type="EMBL" id="PKI67061.1"/>
    </source>
</evidence>
<dbReference type="EMBL" id="PGOL01000645">
    <property type="protein sequence ID" value="PKI67061.1"/>
    <property type="molecule type" value="Genomic_DNA"/>
</dbReference>
<accession>A0A2I0KEX5</accession>
<dbReference type="Proteomes" id="UP000233551">
    <property type="component" value="Unassembled WGS sequence"/>
</dbReference>
<dbReference type="Pfam" id="PF01657">
    <property type="entry name" value="Stress-antifung"/>
    <property type="match status" value="1"/>
</dbReference>
<evidence type="ECO:0000256" key="3">
    <source>
        <dbReference type="SAM" id="SignalP"/>
    </source>
</evidence>
<evidence type="ECO:0000256" key="1">
    <source>
        <dbReference type="ARBA" id="ARBA00022729"/>
    </source>
</evidence>
<dbReference type="AlphaFoldDB" id="A0A2I0KEX5"/>
<evidence type="ECO:0000313" key="6">
    <source>
        <dbReference type="Proteomes" id="UP000233551"/>
    </source>
</evidence>
<dbReference type="CDD" id="cd23509">
    <property type="entry name" value="Gnk2-like"/>
    <property type="match status" value="2"/>
</dbReference>
<comment type="caution">
    <text evidence="5">The sequence shown here is derived from an EMBL/GenBank/DDBJ whole genome shotgun (WGS) entry which is preliminary data.</text>
</comment>
<feature type="chain" id="PRO_5014162533" description="Gnk2-homologous domain-containing protein" evidence="3">
    <location>
        <begin position="34"/>
        <end position="262"/>
    </location>
</feature>
<organism evidence="5 6">
    <name type="scientific">Punica granatum</name>
    <name type="common">Pomegranate</name>
    <dbReference type="NCBI Taxonomy" id="22663"/>
    <lineage>
        <taxon>Eukaryota</taxon>
        <taxon>Viridiplantae</taxon>
        <taxon>Streptophyta</taxon>
        <taxon>Embryophyta</taxon>
        <taxon>Tracheophyta</taxon>
        <taxon>Spermatophyta</taxon>
        <taxon>Magnoliopsida</taxon>
        <taxon>eudicotyledons</taxon>
        <taxon>Gunneridae</taxon>
        <taxon>Pentapetalae</taxon>
        <taxon>rosids</taxon>
        <taxon>malvids</taxon>
        <taxon>Myrtales</taxon>
        <taxon>Lythraceae</taxon>
        <taxon>Punica</taxon>
    </lineage>
</organism>
<keyword evidence="2" id="KW-0677">Repeat</keyword>
<dbReference type="PROSITE" id="PS51473">
    <property type="entry name" value="GNK2"/>
    <property type="match status" value="1"/>
</dbReference>
<feature type="signal peptide" evidence="3">
    <location>
        <begin position="1"/>
        <end position="33"/>
    </location>
</feature>
<feature type="domain" description="Gnk2-homologous" evidence="4">
    <location>
        <begin position="123"/>
        <end position="232"/>
    </location>
</feature>
<protein>
    <recommendedName>
        <fullName evidence="4">Gnk2-homologous domain-containing protein</fullName>
    </recommendedName>
</protein>
<evidence type="ECO:0000259" key="4">
    <source>
        <dbReference type="PROSITE" id="PS51473"/>
    </source>
</evidence>
<dbReference type="Gene3D" id="3.30.430.20">
    <property type="entry name" value="Gnk2 domain, C-X8-C-X2-C motif"/>
    <property type="match status" value="1"/>
</dbReference>
<dbReference type="InterPro" id="IPR002902">
    <property type="entry name" value="GNK2"/>
</dbReference>
<name>A0A2I0KEX5_PUNGR</name>
<dbReference type="STRING" id="22663.A0A2I0KEX5"/>
<proteinExistence type="predicted"/>
<dbReference type="PANTHER" id="PTHR32099:SF42">
    <property type="entry name" value="CYSTEINE-RICH RECEPTOR-LIKE PROTEIN KINASE 9-RELATED"/>
    <property type="match status" value="1"/>
</dbReference>
<gene>
    <name evidence="5" type="ORF">CRG98_012599</name>
</gene>
<keyword evidence="1 3" id="KW-0732">Signal</keyword>